<dbReference type="Proteomes" id="UP001465976">
    <property type="component" value="Unassembled WGS sequence"/>
</dbReference>
<comment type="caution">
    <text evidence="2">The sequence shown here is derived from an EMBL/GenBank/DDBJ whole genome shotgun (WGS) entry which is preliminary data.</text>
</comment>
<accession>A0ABR3EX78</accession>
<feature type="compositionally biased region" description="Basic residues" evidence="1">
    <location>
        <begin position="80"/>
        <end position="92"/>
    </location>
</feature>
<organism evidence="2 3">
    <name type="scientific">Marasmius crinis-equi</name>
    <dbReference type="NCBI Taxonomy" id="585013"/>
    <lineage>
        <taxon>Eukaryota</taxon>
        <taxon>Fungi</taxon>
        <taxon>Dikarya</taxon>
        <taxon>Basidiomycota</taxon>
        <taxon>Agaricomycotina</taxon>
        <taxon>Agaricomycetes</taxon>
        <taxon>Agaricomycetidae</taxon>
        <taxon>Agaricales</taxon>
        <taxon>Marasmiineae</taxon>
        <taxon>Marasmiaceae</taxon>
        <taxon>Marasmius</taxon>
    </lineage>
</organism>
<feature type="region of interest" description="Disordered" evidence="1">
    <location>
        <begin position="71"/>
        <end position="98"/>
    </location>
</feature>
<evidence type="ECO:0000256" key="1">
    <source>
        <dbReference type="SAM" id="MobiDB-lite"/>
    </source>
</evidence>
<proteinExistence type="predicted"/>
<sequence>MAPNHSRLTRSDKEFSPYSIVAKDLVVHGIDAINLLERAICNDDVFEEDDVNFEVTEYDDEIEEAYAPDITPLDELSKPLKPRRSPRTPRHVYKYDAI</sequence>
<name>A0ABR3EX78_9AGAR</name>
<reference evidence="2 3" key="1">
    <citation type="submission" date="2024-02" db="EMBL/GenBank/DDBJ databases">
        <title>A draft genome for the cacao thread blight pathogen Marasmius crinis-equi.</title>
        <authorList>
            <person name="Cohen S.P."/>
            <person name="Baruah I.K."/>
            <person name="Amoako-Attah I."/>
            <person name="Bukari Y."/>
            <person name="Meinhardt L.W."/>
            <person name="Bailey B.A."/>
        </authorList>
    </citation>
    <scope>NUCLEOTIDE SEQUENCE [LARGE SCALE GENOMIC DNA]</scope>
    <source>
        <strain evidence="2 3">GH-76</strain>
    </source>
</reference>
<evidence type="ECO:0000313" key="3">
    <source>
        <dbReference type="Proteomes" id="UP001465976"/>
    </source>
</evidence>
<dbReference type="EMBL" id="JBAHYK010001565">
    <property type="protein sequence ID" value="KAL0567521.1"/>
    <property type="molecule type" value="Genomic_DNA"/>
</dbReference>
<feature type="non-terminal residue" evidence="2">
    <location>
        <position position="98"/>
    </location>
</feature>
<gene>
    <name evidence="2" type="ORF">V5O48_014470</name>
</gene>
<evidence type="ECO:0000313" key="2">
    <source>
        <dbReference type="EMBL" id="KAL0567521.1"/>
    </source>
</evidence>
<keyword evidence="3" id="KW-1185">Reference proteome</keyword>
<protein>
    <submittedName>
        <fullName evidence="2">Uncharacterized protein</fullName>
    </submittedName>
</protein>